<proteinExistence type="predicted"/>
<dbReference type="AlphaFoldDB" id="A0A2P2PMJ6"/>
<sequence>MSIVNLSILLKIIPQTSKHHVGPLMACIRVAKVAS</sequence>
<accession>A0A2P2PMJ6</accession>
<dbReference type="EMBL" id="GGEC01075407">
    <property type="protein sequence ID" value="MBX55891.1"/>
    <property type="molecule type" value="Transcribed_RNA"/>
</dbReference>
<reference evidence="1" key="1">
    <citation type="submission" date="2018-02" db="EMBL/GenBank/DDBJ databases">
        <title>Rhizophora mucronata_Transcriptome.</title>
        <authorList>
            <person name="Meera S.P."/>
            <person name="Sreeshan A."/>
            <person name="Augustine A."/>
        </authorList>
    </citation>
    <scope>NUCLEOTIDE SEQUENCE</scope>
    <source>
        <tissue evidence="1">Leaf</tissue>
    </source>
</reference>
<protein>
    <submittedName>
        <fullName evidence="1">Uncharacterized protein</fullName>
    </submittedName>
</protein>
<name>A0A2P2PMJ6_RHIMU</name>
<evidence type="ECO:0000313" key="1">
    <source>
        <dbReference type="EMBL" id="MBX55891.1"/>
    </source>
</evidence>
<organism evidence="1">
    <name type="scientific">Rhizophora mucronata</name>
    <name type="common">Asiatic mangrove</name>
    <dbReference type="NCBI Taxonomy" id="61149"/>
    <lineage>
        <taxon>Eukaryota</taxon>
        <taxon>Viridiplantae</taxon>
        <taxon>Streptophyta</taxon>
        <taxon>Embryophyta</taxon>
        <taxon>Tracheophyta</taxon>
        <taxon>Spermatophyta</taxon>
        <taxon>Magnoliopsida</taxon>
        <taxon>eudicotyledons</taxon>
        <taxon>Gunneridae</taxon>
        <taxon>Pentapetalae</taxon>
        <taxon>rosids</taxon>
        <taxon>fabids</taxon>
        <taxon>Malpighiales</taxon>
        <taxon>Rhizophoraceae</taxon>
        <taxon>Rhizophora</taxon>
    </lineage>
</organism>